<dbReference type="PROSITE" id="PS50181">
    <property type="entry name" value="FBOX"/>
    <property type="match status" value="1"/>
</dbReference>
<feature type="compositionally biased region" description="Acidic residues" evidence="1">
    <location>
        <begin position="1"/>
        <end position="12"/>
    </location>
</feature>
<name>A0A8H2XV67_9AGAM</name>
<accession>A0A8H2XV67</accession>
<feature type="non-terminal residue" evidence="3">
    <location>
        <position position="1"/>
    </location>
</feature>
<reference evidence="3" key="1">
    <citation type="submission" date="2021-01" db="EMBL/GenBank/DDBJ databases">
        <authorList>
            <person name="Kaushik A."/>
        </authorList>
    </citation>
    <scope>NUCLEOTIDE SEQUENCE</scope>
    <source>
        <strain evidence="3">AG2-2IIIB</strain>
    </source>
</reference>
<dbReference type="SUPFAM" id="SSF81383">
    <property type="entry name" value="F-box domain"/>
    <property type="match status" value="1"/>
</dbReference>
<dbReference type="AlphaFoldDB" id="A0A8H2XV67"/>
<proteinExistence type="predicted"/>
<evidence type="ECO:0000259" key="2">
    <source>
        <dbReference type="PROSITE" id="PS50181"/>
    </source>
</evidence>
<sequence>MSSVYDSDDQREDENSHYKSARGRPSKRGRSDTSRKKAPHKKYTKGKQGGLEGVMKVPIEVFTEIAYYLNPADLLSLIQTNKLFRSMLLNRSAVLVWQRSLGNVPDLPPCPTRMIEP</sequence>
<organism evidence="3 4">
    <name type="scientific">Rhizoctonia solani</name>
    <dbReference type="NCBI Taxonomy" id="456999"/>
    <lineage>
        <taxon>Eukaryota</taxon>
        <taxon>Fungi</taxon>
        <taxon>Dikarya</taxon>
        <taxon>Basidiomycota</taxon>
        <taxon>Agaricomycotina</taxon>
        <taxon>Agaricomycetes</taxon>
        <taxon>Cantharellales</taxon>
        <taxon>Ceratobasidiaceae</taxon>
        <taxon>Rhizoctonia</taxon>
    </lineage>
</organism>
<feature type="region of interest" description="Disordered" evidence="1">
    <location>
        <begin position="1"/>
        <end position="49"/>
    </location>
</feature>
<protein>
    <recommendedName>
        <fullName evidence="2">F-box domain-containing protein</fullName>
    </recommendedName>
</protein>
<dbReference type="EMBL" id="CAJMWT010002205">
    <property type="protein sequence ID" value="CAE6435986.1"/>
    <property type="molecule type" value="Genomic_DNA"/>
</dbReference>
<dbReference type="Proteomes" id="UP000663843">
    <property type="component" value="Unassembled WGS sequence"/>
</dbReference>
<feature type="compositionally biased region" description="Basic residues" evidence="1">
    <location>
        <begin position="36"/>
        <end position="45"/>
    </location>
</feature>
<feature type="domain" description="F-box" evidence="2">
    <location>
        <begin position="51"/>
        <end position="100"/>
    </location>
</feature>
<evidence type="ECO:0000313" key="3">
    <source>
        <dbReference type="EMBL" id="CAE6435986.1"/>
    </source>
</evidence>
<dbReference type="CDD" id="cd09917">
    <property type="entry name" value="F-box_SF"/>
    <property type="match status" value="1"/>
</dbReference>
<gene>
    <name evidence="3" type="ORF">RDB_LOCUS69757</name>
</gene>
<feature type="compositionally biased region" description="Basic residues" evidence="1">
    <location>
        <begin position="19"/>
        <end position="28"/>
    </location>
</feature>
<evidence type="ECO:0000313" key="4">
    <source>
        <dbReference type="Proteomes" id="UP000663843"/>
    </source>
</evidence>
<dbReference type="InterPro" id="IPR036047">
    <property type="entry name" value="F-box-like_dom_sf"/>
</dbReference>
<evidence type="ECO:0000256" key="1">
    <source>
        <dbReference type="SAM" id="MobiDB-lite"/>
    </source>
</evidence>
<comment type="caution">
    <text evidence="3">The sequence shown here is derived from an EMBL/GenBank/DDBJ whole genome shotgun (WGS) entry which is preliminary data.</text>
</comment>
<dbReference type="InterPro" id="IPR001810">
    <property type="entry name" value="F-box_dom"/>
</dbReference>